<keyword evidence="3" id="KW-1185">Reference proteome</keyword>
<accession>A0ABN1PM08</accession>
<evidence type="ECO:0000313" key="3">
    <source>
        <dbReference type="Proteomes" id="UP001501578"/>
    </source>
</evidence>
<dbReference type="RefSeq" id="WP_343950891.1">
    <property type="nucleotide sequence ID" value="NZ_BAAAHQ010000015.1"/>
</dbReference>
<dbReference type="Proteomes" id="UP001501578">
    <property type="component" value="Unassembled WGS sequence"/>
</dbReference>
<keyword evidence="1" id="KW-0560">Oxidoreductase</keyword>
<evidence type="ECO:0000256" key="1">
    <source>
        <dbReference type="ARBA" id="ARBA00023002"/>
    </source>
</evidence>
<dbReference type="InterPro" id="IPR052019">
    <property type="entry name" value="F420H2_bilvrd_red/Heme_oxyg"/>
</dbReference>
<sequence>MSSKMSVSARERFLSEVHVGVLSVADVGGRAPLAVPVSYVYEPAGVIEFATGGDTRKLALLRASGRCSFLVQTEEVPFKYVCVEGPVEIEDTVPMDWYRASALRYLEPDLAERYVTATKDFVEDMVLVRVRPERWLTYDSTAEYAAL</sequence>
<dbReference type="Pfam" id="PF12900">
    <property type="entry name" value="Pyridox_ox_2"/>
    <property type="match status" value="1"/>
</dbReference>
<protein>
    <submittedName>
        <fullName evidence="2">Pyridoxamine 5'-phosphate oxidase family protein</fullName>
    </submittedName>
</protein>
<name>A0ABN1PM08_9ACTN</name>
<dbReference type="EMBL" id="BAAAHQ010000015">
    <property type="protein sequence ID" value="GAA0930206.1"/>
    <property type="molecule type" value="Genomic_DNA"/>
</dbReference>
<comment type="caution">
    <text evidence="2">The sequence shown here is derived from an EMBL/GenBank/DDBJ whole genome shotgun (WGS) entry which is preliminary data.</text>
</comment>
<dbReference type="PANTHER" id="PTHR35176">
    <property type="entry name" value="HEME OXYGENASE HI_0854-RELATED"/>
    <property type="match status" value="1"/>
</dbReference>
<dbReference type="InterPro" id="IPR012349">
    <property type="entry name" value="Split_barrel_FMN-bd"/>
</dbReference>
<dbReference type="PANTHER" id="PTHR35176:SF6">
    <property type="entry name" value="HEME OXYGENASE HI_0854-RELATED"/>
    <property type="match status" value="1"/>
</dbReference>
<organism evidence="2 3">
    <name type="scientific">Nonomuraea longicatena</name>
    <dbReference type="NCBI Taxonomy" id="83682"/>
    <lineage>
        <taxon>Bacteria</taxon>
        <taxon>Bacillati</taxon>
        <taxon>Actinomycetota</taxon>
        <taxon>Actinomycetes</taxon>
        <taxon>Streptosporangiales</taxon>
        <taxon>Streptosporangiaceae</taxon>
        <taxon>Nonomuraea</taxon>
    </lineage>
</organism>
<gene>
    <name evidence="2" type="ORF">GCM10009560_34550</name>
</gene>
<proteinExistence type="predicted"/>
<dbReference type="SUPFAM" id="SSF50475">
    <property type="entry name" value="FMN-binding split barrel"/>
    <property type="match status" value="1"/>
</dbReference>
<reference evidence="2 3" key="1">
    <citation type="journal article" date="2019" name="Int. J. Syst. Evol. Microbiol.">
        <title>The Global Catalogue of Microorganisms (GCM) 10K type strain sequencing project: providing services to taxonomists for standard genome sequencing and annotation.</title>
        <authorList>
            <consortium name="The Broad Institute Genomics Platform"/>
            <consortium name="The Broad Institute Genome Sequencing Center for Infectious Disease"/>
            <person name="Wu L."/>
            <person name="Ma J."/>
        </authorList>
    </citation>
    <scope>NUCLEOTIDE SEQUENCE [LARGE SCALE GENOMIC DNA]</scope>
    <source>
        <strain evidence="2 3">JCM 11136</strain>
    </source>
</reference>
<evidence type="ECO:0000313" key="2">
    <source>
        <dbReference type="EMBL" id="GAA0930206.1"/>
    </source>
</evidence>
<dbReference type="InterPro" id="IPR024747">
    <property type="entry name" value="Pyridox_Oxase-rel"/>
</dbReference>
<dbReference type="Gene3D" id="2.30.110.10">
    <property type="entry name" value="Electron Transport, Fmn-binding Protein, Chain A"/>
    <property type="match status" value="1"/>
</dbReference>